<evidence type="ECO:0000313" key="2">
    <source>
        <dbReference type="Proteomes" id="UP000033965"/>
    </source>
</evidence>
<dbReference type="SUPFAM" id="SSF51182">
    <property type="entry name" value="RmlC-like cupins"/>
    <property type="match status" value="1"/>
</dbReference>
<reference evidence="1 2" key="1">
    <citation type="journal article" date="2015" name="Nature">
        <title>rRNA introns, odd ribosomes, and small enigmatic genomes across a large radiation of phyla.</title>
        <authorList>
            <person name="Brown C.T."/>
            <person name="Hug L.A."/>
            <person name="Thomas B.C."/>
            <person name="Sharon I."/>
            <person name="Castelle C.J."/>
            <person name="Singh A."/>
            <person name="Wilkins M.J."/>
            <person name="Williams K.H."/>
            <person name="Banfield J.F."/>
        </authorList>
    </citation>
    <scope>NUCLEOTIDE SEQUENCE [LARGE SCALE GENOMIC DNA]</scope>
</reference>
<dbReference type="AlphaFoldDB" id="A0A0G1VRG0"/>
<accession>A0A0G1VRG0</accession>
<name>A0A0G1VRG0_9BACT</name>
<evidence type="ECO:0000313" key="1">
    <source>
        <dbReference type="EMBL" id="KKW09088.1"/>
    </source>
</evidence>
<comment type="caution">
    <text evidence="1">The sequence shown here is derived from an EMBL/GenBank/DDBJ whole genome shotgun (WGS) entry which is preliminary data.</text>
</comment>
<dbReference type="InterPro" id="IPR011051">
    <property type="entry name" value="RmlC_Cupin_sf"/>
</dbReference>
<sequence>MHMSEEKIQEIKDGDKTIAIIYRKDIPADNVKFLTPESYPLQIGILDHKKGKFVKPHFHPRHKYNVVNTQEFLYVEKGVMDLIIYNSQWEERAKATLTQGDYALFVDCGHSVNFHENTRVIEIKQGPYPGDEKAKVFRDK</sequence>
<organism evidence="1 2">
    <name type="scientific">Candidatus Kaiserbacteria bacterium GW2011_GWA2_49_19</name>
    <dbReference type="NCBI Taxonomy" id="1618669"/>
    <lineage>
        <taxon>Bacteria</taxon>
        <taxon>Candidatus Kaiseribacteriota</taxon>
    </lineage>
</organism>
<evidence type="ECO:0008006" key="3">
    <source>
        <dbReference type="Google" id="ProtNLM"/>
    </source>
</evidence>
<dbReference type="Proteomes" id="UP000033965">
    <property type="component" value="Unassembled WGS sequence"/>
</dbReference>
<protein>
    <recommendedName>
        <fullName evidence="3">Cupin 2 conserved barrel domain-containing protein</fullName>
    </recommendedName>
</protein>
<dbReference type="EMBL" id="LCPZ01000005">
    <property type="protein sequence ID" value="KKW09088.1"/>
    <property type="molecule type" value="Genomic_DNA"/>
</dbReference>
<proteinExistence type="predicted"/>
<gene>
    <name evidence="1" type="ORF">UY44_C0005G0005</name>
</gene>